<dbReference type="GO" id="GO:0016592">
    <property type="term" value="C:mediator complex"/>
    <property type="evidence" value="ECO:0007669"/>
    <property type="project" value="InterPro"/>
</dbReference>
<protein>
    <recommendedName>
        <fullName evidence="3 9">Mediator of RNA polymerase II transcription subunit 5</fullName>
    </recommendedName>
    <alternativeName>
        <fullName evidence="8 9">Mediator complex subunit 5</fullName>
    </alternativeName>
</protein>
<comment type="subcellular location">
    <subcellularLocation>
        <location evidence="1 9">Nucleus</location>
    </subcellularLocation>
</comment>
<dbReference type="InterPro" id="IPR014801">
    <property type="entry name" value="Mediator_Med5_fun"/>
</dbReference>
<gene>
    <name evidence="9" type="primary">MED5</name>
    <name evidence="10" type="ORF">PHLGIDRAFT_9941</name>
</gene>
<keyword evidence="7 9" id="KW-0539">Nucleus</keyword>
<evidence type="ECO:0000256" key="9">
    <source>
        <dbReference type="RuleBase" id="RU364142"/>
    </source>
</evidence>
<dbReference type="GO" id="GO:0003712">
    <property type="term" value="F:transcription coregulator activity"/>
    <property type="evidence" value="ECO:0007669"/>
    <property type="project" value="InterPro"/>
</dbReference>
<dbReference type="EMBL" id="KN840439">
    <property type="protein sequence ID" value="KIP12428.1"/>
    <property type="molecule type" value="Genomic_DNA"/>
</dbReference>
<evidence type="ECO:0000256" key="6">
    <source>
        <dbReference type="ARBA" id="ARBA00023163"/>
    </source>
</evidence>
<comment type="subunit">
    <text evidence="9">Component of the Mediator complex.</text>
</comment>
<dbReference type="OrthoDB" id="5549158at2759"/>
<dbReference type="Pfam" id="PF08689">
    <property type="entry name" value="Med5"/>
    <property type="match status" value="1"/>
</dbReference>
<reference evidence="10 11" key="1">
    <citation type="journal article" date="2014" name="PLoS Genet.">
        <title>Analysis of the Phlebiopsis gigantea genome, transcriptome and secretome provides insight into its pioneer colonization strategies of wood.</title>
        <authorList>
            <person name="Hori C."/>
            <person name="Ishida T."/>
            <person name="Igarashi K."/>
            <person name="Samejima M."/>
            <person name="Suzuki H."/>
            <person name="Master E."/>
            <person name="Ferreira P."/>
            <person name="Ruiz-Duenas F.J."/>
            <person name="Held B."/>
            <person name="Canessa P."/>
            <person name="Larrondo L.F."/>
            <person name="Schmoll M."/>
            <person name="Druzhinina I.S."/>
            <person name="Kubicek C.P."/>
            <person name="Gaskell J.A."/>
            <person name="Kersten P."/>
            <person name="St John F."/>
            <person name="Glasner J."/>
            <person name="Sabat G."/>
            <person name="Splinter BonDurant S."/>
            <person name="Syed K."/>
            <person name="Yadav J."/>
            <person name="Mgbeahuruike A.C."/>
            <person name="Kovalchuk A."/>
            <person name="Asiegbu F.O."/>
            <person name="Lackner G."/>
            <person name="Hoffmeister D."/>
            <person name="Rencoret J."/>
            <person name="Gutierrez A."/>
            <person name="Sun H."/>
            <person name="Lindquist E."/>
            <person name="Barry K."/>
            <person name="Riley R."/>
            <person name="Grigoriev I.V."/>
            <person name="Henrissat B."/>
            <person name="Kues U."/>
            <person name="Berka R.M."/>
            <person name="Martinez A.T."/>
            <person name="Covert S.F."/>
            <person name="Blanchette R.A."/>
            <person name="Cullen D."/>
        </authorList>
    </citation>
    <scope>NUCLEOTIDE SEQUENCE [LARGE SCALE GENOMIC DNA]</scope>
    <source>
        <strain evidence="10 11">11061_1 CR5-6</strain>
    </source>
</reference>
<dbReference type="STRING" id="745531.A0A0C3PWN3"/>
<comment type="similarity">
    <text evidence="2 9">Belongs to the Mediator complex subunit 5 family.</text>
</comment>
<sequence length="790" mass="86585">MCTNGMRTDPSLTVAQSYPGDPSLRDYLRVAIQDGTLSLNVFISTFLSTWVELEKASTLDMLCKLALDYQYSAQMESYLRPVLGQFSEQLTNVRKAMALLQMEYSSHSTQFHPVTNSASQLLLMILPHISDIAQRPRHELSMLYSNGQQLLDQGYRIPMEAKGMLEDYLLSLSVLLHDDKATQQAQAFHTLQLAIVKSDTGGGNSMSSDLIMCGLVLHALISRRANEFGSGDGRRAVVPLITLARWTAWTPAIFYTQILRSAVASFAQAAANPSSKHANLWRAFIVGRLPRLLLMFEKSPDMDSISEIDWRLAMHVAVSSLLQQAEQLSRCDIVYQQNSTDTMSSHIRSPVIQDLLAHALLIVEDYDCETVGDPQAAVTHYGNIVLFLQLALAKYHLAGAKFTVGDRTLTCNTLESASVTFRIDGMTGEDKTVFSSWQKALFDKGNEGIDDSILRSTRPCSLLRIAATLLSHSIVQCAERKLDKDTLIMGLSFFSGPLLNWTLVGVVAAILKDIQRKGFFPPMILHIETLQTLLQSPACPAPVPRLSAPLMLRILPTTKLQPSPAAVARGAVPLDPLPLRKLALQALGSNAEDARNSLVMHSTHVDPVTHAIADAIASAQAGKAPALDVDRCLLFTTPTKFLTSLWAQLSIQSTTGDLEAPRRIATFVLSMPRSPRSPPLLPIFLHAILPSIITAADHLTPADQPLAVELIVGVISSALAAALFVDAALLSVEKQKEKRLVLGQPALTMARRLSGELKRRARSQTSKMVMQRLTSSTSFMANFPTFTTEL</sequence>
<comment type="function">
    <text evidence="9">Component of the Mediator complex, a coactivator involved in the regulated transcription of nearly all RNA polymerase II-dependent genes. Mediator functions as a bridge to convey information from gene-specific regulatory proteins to the basal RNA polymerase II transcription machinery. Mediator is recruited to promoters by direct interactions with regulatory proteins and serves as a scaffold for the assembly of a functional preinitiation complex with RNA polymerase II and the general transcription factors.</text>
</comment>
<keyword evidence="6 9" id="KW-0804">Transcription</keyword>
<dbReference type="HOGENOM" id="CLU_306283_0_0_1"/>
<evidence type="ECO:0000256" key="8">
    <source>
        <dbReference type="ARBA" id="ARBA00031256"/>
    </source>
</evidence>
<evidence type="ECO:0000313" key="10">
    <source>
        <dbReference type="EMBL" id="KIP12428.1"/>
    </source>
</evidence>
<proteinExistence type="inferred from homology"/>
<keyword evidence="5 9" id="KW-0010">Activator</keyword>
<dbReference type="PANTHER" id="PTHR35784:SF1">
    <property type="entry name" value="MEDIATOR OF RNA POLYMERASE II TRANSCRIPTION SUBUNIT 5"/>
    <property type="match status" value="1"/>
</dbReference>
<organism evidence="10 11">
    <name type="scientific">Phlebiopsis gigantea (strain 11061_1 CR5-6)</name>
    <name type="common">White-rot fungus</name>
    <name type="synonym">Peniophora gigantea</name>
    <dbReference type="NCBI Taxonomy" id="745531"/>
    <lineage>
        <taxon>Eukaryota</taxon>
        <taxon>Fungi</taxon>
        <taxon>Dikarya</taxon>
        <taxon>Basidiomycota</taxon>
        <taxon>Agaricomycotina</taxon>
        <taxon>Agaricomycetes</taxon>
        <taxon>Polyporales</taxon>
        <taxon>Phanerochaetaceae</taxon>
        <taxon>Phlebiopsis</taxon>
    </lineage>
</organism>
<accession>A0A0C3PWN3</accession>
<name>A0A0C3PWN3_PHLG1</name>
<dbReference type="AlphaFoldDB" id="A0A0C3PWN3"/>
<evidence type="ECO:0000256" key="7">
    <source>
        <dbReference type="ARBA" id="ARBA00023242"/>
    </source>
</evidence>
<dbReference type="PANTHER" id="PTHR35784">
    <property type="entry name" value="MEDIATOR OF RNA POLYMERASE II TRANSCRIPTION SUBUNIT 5"/>
    <property type="match status" value="1"/>
</dbReference>
<keyword evidence="4 9" id="KW-0805">Transcription regulation</keyword>
<evidence type="ECO:0000256" key="3">
    <source>
        <dbReference type="ARBA" id="ARBA00020628"/>
    </source>
</evidence>
<evidence type="ECO:0000256" key="4">
    <source>
        <dbReference type="ARBA" id="ARBA00023015"/>
    </source>
</evidence>
<dbReference type="Proteomes" id="UP000053257">
    <property type="component" value="Unassembled WGS sequence"/>
</dbReference>
<evidence type="ECO:0000256" key="1">
    <source>
        <dbReference type="ARBA" id="ARBA00004123"/>
    </source>
</evidence>
<evidence type="ECO:0000256" key="5">
    <source>
        <dbReference type="ARBA" id="ARBA00023159"/>
    </source>
</evidence>
<keyword evidence="11" id="KW-1185">Reference proteome</keyword>
<dbReference type="GO" id="GO:0006357">
    <property type="term" value="P:regulation of transcription by RNA polymerase II"/>
    <property type="evidence" value="ECO:0007669"/>
    <property type="project" value="InterPro"/>
</dbReference>
<evidence type="ECO:0000313" key="11">
    <source>
        <dbReference type="Proteomes" id="UP000053257"/>
    </source>
</evidence>
<evidence type="ECO:0000256" key="2">
    <source>
        <dbReference type="ARBA" id="ARBA00008782"/>
    </source>
</evidence>